<proteinExistence type="predicted"/>
<dbReference type="InterPro" id="IPR011545">
    <property type="entry name" value="DEAD/DEAH_box_helicase_dom"/>
</dbReference>
<dbReference type="RefSeq" id="XP_062626945.1">
    <property type="nucleotide sequence ID" value="XM_062770961.1"/>
</dbReference>
<organism evidence="9 10">
    <name type="scientific">Vanrija pseudolonga</name>
    <dbReference type="NCBI Taxonomy" id="143232"/>
    <lineage>
        <taxon>Eukaryota</taxon>
        <taxon>Fungi</taxon>
        <taxon>Dikarya</taxon>
        <taxon>Basidiomycota</taxon>
        <taxon>Agaricomycotina</taxon>
        <taxon>Tremellomycetes</taxon>
        <taxon>Trichosporonales</taxon>
        <taxon>Trichosporonaceae</taxon>
        <taxon>Vanrija</taxon>
    </lineage>
</organism>
<dbReference type="AlphaFoldDB" id="A0AAF0Y608"/>
<dbReference type="GO" id="GO:0016787">
    <property type="term" value="F:hydrolase activity"/>
    <property type="evidence" value="ECO:0007669"/>
    <property type="project" value="UniProtKB-KW"/>
</dbReference>
<dbReference type="InterPro" id="IPR001650">
    <property type="entry name" value="Helicase_C-like"/>
</dbReference>
<feature type="compositionally biased region" description="Gly residues" evidence="6">
    <location>
        <begin position="651"/>
        <end position="665"/>
    </location>
</feature>
<evidence type="ECO:0000256" key="6">
    <source>
        <dbReference type="SAM" id="MobiDB-lite"/>
    </source>
</evidence>
<dbReference type="Pfam" id="PF00271">
    <property type="entry name" value="Helicase_C"/>
    <property type="match status" value="1"/>
</dbReference>
<dbReference type="PROSITE" id="PS51192">
    <property type="entry name" value="HELICASE_ATP_BIND_1"/>
    <property type="match status" value="1"/>
</dbReference>
<dbReference type="PANTHER" id="PTHR47958">
    <property type="entry name" value="ATP-DEPENDENT RNA HELICASE DBP3"/>
    <property type="match status" value="1"/>
</dbReference>
<gene>
    <name evidence="9" type="primary">TIF1_1</name>
    <name evidence="9" type="ORF">LOC62_03G004442</name>
</gene>
<feature type="domain" description="Helicase ATP-binding" evidence="7">
    <location>
        <begin position="356"/>
        <end position="508"/>
    </location>
</feature>
<evidence type="ECO:0000256" key="5">
    <source>
        <dbReference type="ARBA" id="ARBA00022840"/>
    </source>
</evidence>
<reference evidence="9" key="1">
    <citation type="submission" date="2023-10" db="EMBL/GenBank/DDBJ databases">
        <authorList>
            <person name="Noh H."/>
        </authorList>
    </citation>
    <scope>NUCLEOTIDE SEQUENCE</scope>
    <source>
        <strain evidence="9">DUCC4014</strain>
    </source>
</reference>
<name>A0AAF0Y608_9TREE</name>
<keyword evidence="10" id="KW-1185">Reference proteome</keyword>
<dbReference type="SUPFAM" id="SSF52540">
    <property type="entry name" value="P-loop containing nucleoside triphosphate hydrolases"/>
    <property type="match status" value="2"/>
</dbReference>
<feature type="compositionally biased region" description="Pro residues" evidence="6">
    <location>
        <begin position="78"/>
        <end position="97"/>
    </location>
</feature>
<feature type="compositionally biased region" description="Low complexity" evidence="6">
    <location>
        <begin position="67"/>
        <end position="77"/>
    </location>
</feature>
<dbReference type="EMBL" id="CP086716">
    <property type="protein sequence ID" value="WOO80913.1"/>
    <property type="molecule type" value="Genomic_DNA"/>
</dbReference>
<feature type="region of interest" description="Disordered" evidence="6">
    <location>
        <begin position="270"/>
        <end position="299"/>
    </location>
</feature>
<keyword evidence="4 9" id="KW-0347">Helicase</keyword>
<feature type="compositionally biased region" description="Low complexity" evidence="6">
    <location>
        <begin position="98"/>
        <end position="123"/>
    </location>
</feature>
<keyword evidence="3" id="KW-0378">Hydrolase</keyword>
<feature type="region of interest" description="Disordered" evidence="6">
    <location>
        <begin position="67"/>
        <end position="136"/>
    </location>
</feature>
<protein>
    <recommendedName>
        <fullName evidence="1">RNA helicase</fullName>
        <ecNumber evidence="1">3.6.4.13</ecNumber>
    </recommendedName>
</protein>
<feature type="compositionally biased region" description="Polar residues" evidence="6">
    <location>
        <begin position="533"/>
        <end position="560"/>
    </location>
</feature>
<evidence type="ECO:0000256" key="3">
    <source>
        <dbReference type="ARBA" id="ARBA00022801"/>
    </source>
</evidence>
<feature type="compositionally biased region" description="Gly residues" evidence="6">
    <location>
        <begin position="239"/>
        <end position="250"/>
    </location>
</feature>
<dbReference type="Gene3D" id="3.40.50.300">
    <property type="entry name" value="P-loop containing nucleotide triphosphate hydrolases"/>
    <property type="match status" value="2"/>
</dbReference>
<evidence type="ECO:0000259" key="8">
    <source>
        <dbReference type="PROSITE" id="PS51194"/>
    </source>
</evidence>
<dbReference type="GeneID" id="87807680"/>
<feature type="compositionally biased region" description="Low complexity" evidence="6">
    <location>
        <begin position="9"/>
        <end position="34"/>
    </location>
</feature>
<feature type="region of interest" description="Disordered" evidence="6">
    <location>
        <begin position="164"/>
        <end position="250"/>
    </location>
</feature>
<sequence length="841" mass="86450">MADAAGSPTTATARPETGAAAASSSSRRDSASAYAALEARVAATEASFAALQAQVSRLSSIVKAALPDASTPPASSAVPPPARVFSPFDPPASPPSQQPAFQPIGTAPRRSSPTPPSTGAAPGAPGPGGSVAASDSSTIAALTQQIAALSTSVAQLQRLQSHNAIAAPPPPLGYPASGGGPLAPPNGHPHGGHSGGPGQGPPGPQGPPALGGLARQMAAPLDSMPGPGPLGPHVSLLSPGGGRGDFGGPQRGANNRPFSTSLLVDDNKWGAPPGGKFGGGPGPLGNLGGGPSRDWQSSGPGPLIGTPPNGVNTGAAAPGAGIVVTKWEHLNLKVELLRSIAKYGIGPPNKIQARVLPFMLKGSDIIAQAPPTQERIISYVIPALQLCLSLPPPQGPYRGPAVIIITTTVDQATQCHKLVRNVGGPLGVRSALAAGAAGSGNLAAEVGAMQRDAIQMLIGTPAKINEVMSARGALSGNECRLLILDEVDQLIARNLYENVLSVARLLPSPRRPGGNLTPGGPTPFSPVVGSPYDNGQHSPFNPQSKTPFPSVQPSRFSTPGANGAPPPSPTPTIIDRQTCLFSNTIPTDVINFSQTLQVRDPVRVLVRREGSTNSQESVSSITPGINLKHTYVYLTITGSARTDESAADGPGTIGSGRANAGGGGAVSEEATRAKEYKLDMLVKILDDYPLWQAVIHVGTYSMLEAVVYKLSGRNWETLYLASDMPPSQKKAVLQQWRSSHPGQGPRFLVCFDVNPKPPDIPWTPLVVNFDLPRSVEGYALRAAAAVPPAPRQGQPSPHVNGVVVSFVQAAGGDVEMLRSTECAYRFKSAEIPTVFHDLFQH</sequence>
<keyword evidence="2" id="KW-0547">Nucleotide-binding</keyword>
<evidence type="ECO:0000259" key="7">
    <source>
        <dbReference type="PROSITE" id="PS51192"/>
    </source>
</evidence>
<dbReference type="Pfam" id="PF00270">
    <property type="entry name" value="DEAD"/>
    <property type="match status" value="1"/>
</dbReference>
<feature type="region of interest" description="Disordered" evidence="6">
    <location>
        <begin position="507"/>
        <end position="571"/>
    </location>
</feature>
<dbReference type="GO" id="GO:0003676">
    <property type="term" value="F:nucleic acid binding"/>
    <property type="evidence" value="ECO:0007669"/>
    <property type="project" value="InterPro"/>
</dbReference>
<evidence type="ECO:0000256" key="2">
    <source>
        <dbReference type="ARBA" id="ARBA00022741"/>
    </source>
</evidence>
<evidence type="ECO:0000313" key="9">
    <source>
        <dbReference type="EMBL" id="WOO80913.1"/>
    </source>
</evidence>
<dbReference type="EC" id="3.6.4.13" evidence="1"/>
<dbReference type="GO" id="GO:0005524">
    <property type="term" value="F:ATP binding"/>
    <property type="evidence" value="ECO:0007669"/>
    <property type="project" value="UniProtKB-KW"/>
</dbReference>
<evidence type="ECO:0000313" key="10">
    <source>
        <dbReference type="Proteomes" id="UP000827549"/>
    </source>
</evidence>
<dbReference type="SMART" id="SM00487">
    <property type="entry name" value="DEXDc"/>
    <property type="match status" value="1"/>
</dbReference>
<dbReference type="InterPro" id="IPR014001">
    <property type="entry name" value="Helicase_ATP-bd"/>
</dbReference>
<feature type="region of interest" description="Disordered" evidence="6">
    <location>
        <begin position="643"/>
        <end position="666"/>
    </location>
</feature>
<accession>A0AAF0Y608</accession>
<feature type="region of interest" description="Disordered" evidence="6">
    <location>
        <begin position="1"/>
        <end position="34"/>
    </location>
</feature>
<dbReference type="GO" id="GO:0003724">
    <property type="term" value="F:RNA helicase activity"/>
    <property type="evidence" value="ECO:0007669"/>
    <property type="project" value="UniProtKB-EC"/>
</dbReference>
<evidence type="ECO:0000256" key="4">
    <source>
        <dbReference type="ARBA" id="ARBA00022806"/>
    </source>
</evidence>
<dbReference type="PROSITE" id="PS51194">
    <property type="entry name" value="HELICASE_CTER"/>
    <property type="match status" value="1"/>
</dbReference>
<evidence type="ECO:0000256" key="1">
    <source>
        <dbReference type="ARBA" id="ARBA00012552"/>
    </source>
</evidence>
<dbReference type="Proteomes" id="UP000827549">
    <property type="component" value="Chromosome 3"/>
</dbReference>
<feature type="compositionally biased region" description="Gly residues" evidence="6">
    <location>
        <begin position="272"/>
        <end position="291"/>
    </location>
</feature>
<feature type="domain" description="Helicase C-terminal" evidence="8">
    <location>
        <begin position="677"/>
        <end position="839"/>
    </location>
</feature>
<keyword evidence="5" id="KW-0067">ATP-binding</keyword>
<dbReference type="InterPro" id="IPR027417">
    <property type="entry name" value="P-loop_NTPase"/>
</dbReference>